<sequence>MLHCADTRKFLFMNIDPYSRNERLAQLLSLKRIGVKLQNSAISKTGFQPGGARCEQNRTATRTAAYRPAMTDWQRLASETEYDCGWFTAGYDRVVEPSGREADYYWVDKPNDGLGIVAVTDDDRVAMVEQYRPKLAESFVECPGGYVESGESYVEAAERELKEETGLSAEECTLLSTYYPSATMRFQRGLVVATGLEAGDADPDEGEYIEWRFMSVEEAIESAKTSPTTGWTLTALLAAREEGYI</sequence>
<dbReference type="GO" id="GO:0019693">
    <property type="term" value="P:ribose phosphate metabolic process"/>
    <property type="evidence" value="ECO:0007669"/>
    <property type="project" value="TreeGrafter"/>
</dbReference>
<organism evidence="4 5">
    <name type="scientific">Halonotius pteroides</name>
    <dbReference type="NCBI Taxonomy" id="268735"/>
    <lineage>
        <taxon>Archaea</taxon>
        <taxon>Methanobacteriati</taxon>
        <taxon>Methanobacteriota</taxon>
        <taxon>Stenosarchaea group</taxon>
        <taxon>Halobacteria</taxon>
        <taxon>Halobacteriales</taxon>
        <taxon>Haloferacaceae</taxon>
        <taxon>Halonotius</taxon>
    </lineage>
</organism>
<keyword evidence="2 4" id="KW-0378">Hydrolase</keyword>
<dbReference type="Gene3D" id="3.90.79.10">
    <property type="entry name" value="Nucleoside Triphosphate Pyrophosphohydrolase"/>
    <property type="match status" value="1"/>
</dbReference>
<dbReference type="EMBL" id="QMDW01000013">
    <property type="protein sequence ID" value="RJX49028.1"/>
    <property type="molecule type" value="Genomic_DNA"/>
</dbReference>
<dbReference type="InterPro" id="IPR020084">
    <property type="entry name" value="NUDIX_hydrolase_CS"/>
</dbReference>
<dbReference type="InterPro" id="IPR020476">
    <property type="entry name" value="Nudix_hydrolase"/>
</dbReference>
<proteinExistence type="predicted"/>
<dbReference type="PANTHER" id="PTHR11839:SF18">
    <property type="entry name" value="NUDIX HYDROLASE DOMAIN-CONTAINING PROTEIN"/>
    <property type="match status" value="1"/>
</dbReference>
<keyword evidence="5" id="KW-1185">Reference proteome</keyword>
<dbReference type="GO" id="GO:0016462">
    <property type="term" value="F:pyrophosphatase activity"/>
    <property type="evidence" value="ECO:0007669"/>
    <property type="project" value="UniProtKB-ARBA"/>
</dbReference>
<dbReference type="SUPFAM" id="SSF55811">
    <property type="entry name" value="Nudix"/>
    <property type="match status" value="1"/>
</dbReference>
<gene>
    <name evidence="4" type="ORF">DP106_09850</name>
</gene>
<evidence type="ECO:0000259" key="3">
    <source>
        <dbReference type="PROSITE" id="PS51462"/>
    </source>
</evidence>
<dbReference type="InterPro" id="IPR015797">
    <property type="entry name" value="NUDIX_hydrolase-like_dom_sf"/>
</dbReference>
<reference evidence="4 5" key="1">
    <citation type="submission" date="2018-06" db="EMBL/GenBank/DDBJ databases">
        <title>Halonotius sp. F13-13 a new haloarchaeeon isolated from a solar saltern from Isla Cristina, Huelva, Spain.</title>
        <authorList>
            <person name="Duran-Viseras A."/>
            <person name="Sanchez-Porro C."/>
            <person name="Ventosa A."/>
        </authorList>
    </citation>
    <scope>NUCLEOTIDE SEQUENCE [LARGE SCALE GENOMIC DNA]</scope>
    <source>
        <strain evidence="4 5">CECT 7525</strain>
    </source>
</reference>
<protein>
    <submittedName>
        <fullName evidence="4">NUDIX hydrolase</fullName>
    </submittedName>
</protein>
<dbReference type="PANTHER" id="PTHR11839">
    <property type="entry name" value="UDP/ADP-SUGAR PYROPHOSPHATASE"/>
    <property type="match status" value="1"/>
</dbReference>
<dbReference type="PRINTS" id="PR00502">
    <property type="entry name" value="NUDIXFAMILY"/>
</dbReference>
<accession>A0A3A6PZ10</accession>
<evidence type="ECO:0000313" key="4">
    <source>
        <dbReference type="EMBL" id="RJX49028.1"/>
    </source>
</evidence>
<dbReference type="GO" id="GO:0006753">
    <property type="term" value="P:nucleoside phosphate metabolic process"/>
    <property type="evidence" value="ECO:0007669"/>
    <property type="project" value="TreeGrafter"/>
</dbReference>
<evidence type="ECO:0000256" key="1">
    <source>
        <dbReference type="ARBA" id="ARBA00001946"/>
    </source>
</evidence>
<dbReference type="InterPro" id="IPR000086">
    <property type="entry name" value="NUDIX_hydrolase_dom"/>
</dbReference>
<dbReference type="Pfam" id="PF00293">
    <property type="entry name" value="NUDIX"/>
    <property type="match status" value="1"/>
</dbReference>
<dbReference type="PROSITE" id="PS00893">
    <property type="entry name" value="NUDIX_BOX"/>
    <property type="match status" value="1"/>
</dbReference>
<dbReference type="CDD" id="cd03424">
    <property type="entry name" value="NUDIX_ADPRase_Nudt5_UGPPase_Nudt14"/>
    <property type="match status" value="1"/>
</dbReference>
<dbReference type="AlphaFoldDB" id="A0A3A6PZ10"/>
<dbReference type="Proteomes" id="UP000281564">
    <property type="component" value="Unassembled WGS sequence"/>
</dbReference>
<comment type="cofactor">
    <cofactor evidence="1">
        <name>Mg(2+)</name>
        <dbReference type="ChEBI" id="CHEBI:18420"/>
    </cofactor>
</comment>
<feature type="domain" description="Nudix hydrolase" evidence="3">
    <location>
        <begin position="109"/>
        <end position="238"/>
    </location>
</feature>
<evidence type="ECO:0000313" key="5">
    <source>
        <dbReference type="Proteomes" id="UP000281564"/>
    </source>
</evidence>
<dbReference type="PROSITE" id="PS51462">
    <property type="entry name" value="NUDIX"/>
    <property type="match status" value="1"/>
</dbReference>
<name>A0A3A6PZ10_9EURY</name>
<evidence type="ECO:0000256" key="2">
    <source>
        <dbReference type="ARBA" id="ARBA00022801"/>
    </source>
</evidence>
<comment type="caution">
    <text evidence="4">The sequence shown here is derived from an EMBL/GenBank/DDBJ whole genome shotgun (WGS) entry which is preliminary data.</text>
</comment>